<dbReference type="EMBL" id="BAAAWD010000018">
    <property type="protein sequence ID" value="GAA3029081.1"/>
    <property type="molecule type" value="Genomic_DNA"/>
</dbReference>
<accession>A0ABP6L507</accession>
<protein>
    <submittedName>
        <fullName evidence="1">Uncharacterized protein</fullName>
    </submittedName>
</protein>
<dbReference type="RefSeq" id="WP_344902723.1">
    <property type="nucleotide sequence ID" value="NZ_BAAAWD010000018.1"/>
</dbReference>
<evidence type="ECO:0000313" key="2">
    <source>
        <dbReference type="Proteomes" id="UP001499930"/>
    </source>
</evidence>
<reference evidence="2" key="1">
    <citation type="journal article" date="2019" name="Int. J. Syst. Evol. Microbiol.">
        <title>The Global Catalogue of Microorganisms (GCM) 10K type strain sequencing project: providing services to taxonomists for standard genome sequencing and annotation.</title>
        <authorList>
            <consortium name="The Broad Institute Genomics Platform"/>
            <consortium name="The Broad Institute Genome Sequencing Center for Infectious Disease"/>
            <person name="Wu L."/>
            <person name="Ma J."/>
        </authorList>
    </citation>
    <scope>NUCLEOTIDE SEQUENCE [LARGE SCALE GENOMIC DNA]</scope>
    <source>
        <strain evidence="2">JCM 3106</strain>
    </source>
</reference>
<organism evidence="1 2">
    <name type="scientific">Streptosporangium longisporum</name>
    <dbReference type="NCBI Taxonomy" id="46187"/>
    <lineage>
        <taxon>Bacteria</taxon>
        <taxon>Bacillati</taxon>
        <taxon>Actinomycetota</taxon>
        <taxon>Actinomycetes</taxon>
        <taxon>Streptosporangiales</taxon>
        <taxon>Streptosporangiaceae</taxon>
        <taxon>Streptosporangium</taxon>
    </lineage>
</organism>
<dbReference type="Proteomes" id="UP001499930">
    <property type="component" value="Unassembled WGS sequence"/>
</dbReference>
<proteinExistence type="predicted"/>
<keyword evidence="2" id="KW-1185">Reference proteome</keyword>
<name>A0ABP6L507_9ACTN</name>
<comment type="caution">
    <text evidence="1">The sequence shown here is derived from an EMBL/GenBank/DDBJ whole genome shotgun (WGS) entry which is preliminary data.</text>
</comment>
<evidence type="ECO:0000313" key="1">
    <source>
        <dbReference type="EMBL" id="GAA3029081.1"/>
    </source>
</evidence>
<sequence>MGSENVIRRGADKEFKMVPGKQKVGTSRLWVAHQQNDVRQEA</sequence>
<gene>
    <name evidence="1" type="ORF">GCM10017559_64470</name>
</gene>